<dbReference type="AlphaFoldDB" id="A0A494Z3V1"/>
<accession>A0A494Z3V1</accession>
<dbReference type="EMBL" id="RBZO01000006">
    <property type="protein sequence ID" value="RKQ17121.1"/>
    <property type="molecule type" value="Genomic_DNA"/>
</dbReference>
<evidence type="ECO:0000313" key="2">
    <source>
        <dbReference type="Proteomes" id="UP000281813"/>
    </source>
</evidence>
<evidence type="ECO:0000313" key="1">
    <source>
        <dbReference type="EMBL" id="RKQ17121.1"/>
    </source>
</evidence>
<comment type="caution">
    <text evidence="1">The sequence shown here is derived from an EMBL/GenBank/DDBJ whole genome shotgun (WGS) entry which is preliminary data.</text>
</comment>
<proteinExistence type="predicted"/>
<dbReference type="RefSeq" id="WP_121129450.1">
    <property type="nucleotide sequence ID" value="NZ_JBHUFK010000041.1"/>
</dbReference>
<organism evidence="1 2">
    <name type="scientific">Oceanobacillus bengalensis</name>
    <dbReference type="NCBI Taxonomy" id="1435466"/>
    <lineage>
        <taxon>Bacteria</taxon>
        <taxon>Bacillati</taxon>
        <taxon>Bacillota</taxon>
        <taxon>Bacilli</taxon>
        <taxon>Bacillales</taxon>
        <taxon>Bacillaceae</taxon>
        <taxon>Oceanobacillus</taxon>
    </lineage>
</organism>
<sequence>MTERMQEFLKIEISDQDFYDGIIDFIYSYNIRCGEYECNQYVIKKMDLQNYIIFEEYTYRKNGQRDIHHPISVTRNQLITQINNYAKKQGFAVMNYNE</sequence>
<name>A0A494Z3V1_9BACI</name>
<protein>
    <submittedName>
        <fullName evidence="1">Uncharacterized protein</fullName>
    </submittedName>
</protein>
<dbReference type="Proteomes" id="UP000281813">
    <property type="component" value="Unassembled WGS sequence"/>
</dbReference>
<keyword evidence="2" id="KW-1185">Reference proteome</keyword>
<reference evidence="1 2" key="1">
    <citation type="journal article" date="2015" name="Antonie Van Leeuwenhoek">
        <title>Oceanobacillus bengalensis sp. nov., a bacterium isolated from seawater of the Bay of Bengal.</title>
        <authorList>
            <person name="Yongchang O."/>
            <person name="Xiang W."/>
            <person name="Wang G."/>
        </authorList>
    </citation>
    <scope>NUCLEOTIDE SEQUENCE [LARGE SCALE GENOMIC DNA]</scope>
    <source>
        <strain evidence="1 2">MCCC 1K00260</strain>
    </source>
</reference>
<gene>
    <name evidence="1" type="ORF">D8M05_05475</name>
</gene>
<dbReference type="OrthoDB" id="2055332at2"/>